<proteinExistence type="predicted"/>
<dbReference type="AlphaFoldDB" id="H8Z389"/>
<dbReference type="Pfam" id="PF07885">
    <property type="entry name" value="Ion_trans_2"/>
    <property type="match status" value="1"/>
</dbReference>
<protein>
    <submittedName>
        <fullName evidence="3">Ion channel</fullName>
    </submittedName>
</protein>
<dbReference type="InterPro" id="IPR013099">
    <property type="entry name" value="K_chnl_dom"/>
</dbReference>
<dbReference type="Gene3D" id="1.10.287.70">
    <property type="match status" value="1"/>
</dbReference>
<reference evidence="3 4" key="2">
    <citation type="submission" date="2011-11" db="EMBL/GenBank/DDBJ databases">
        <authorList>
            <consortium name="US DOE Joint Genome Institute"/>
            <person name="Lucas S."/>
            <person name="Han J."/>
            <person name="Lapidus A."/>
            <person name="Cheng J.-F."/>
            <person name="Goodwin L."/>
            <person name="Pitluck S."/>
            <person name="Peters L."/>
            <person name="Ovchinnikova G."/>
            <person name="Zhang X."/>
            <person name="Detter J.C."/>
            <person name="Han C."/>
            <person name="Tapia R."/>
            <person name="Land M."/>
            <person name="Hauser L."/>
            <person name="Kyrpides N."/>
            <person name="Ivanova N."/>
            <person name="Pagani I."/>
            <person name="Vogl K."/>
            <person name="Liu Z."/>
            <person name="Overmann J."/>
            <person name="Frigaard N.-U."/>
            <person name="Bryant D."/>
            <person name="Woyke T."/>
        </authorList>
    </citation>
    <scope>NUCLEOTIDE SEQUENCE [LARGE SCALE GENOMIC DNA]</scope>
    <source>
        <strain evidence="3 4">970</strain>
    </source>
</reference>
<keyword evidence="1" id="KW-0472">Membrane</keyword>
<evidence type="ECO:0000313" key="4">
    <source>
        <dbReference type="Proteomes" id="UP000002964"/>
    </source>
</evidence>
<name>H8Z389_9GAMM</name>
<gene>
    <name evidence="3" type="ORF">Thi970DRAFT_02030</name>
</gene>
<dbReference type="Proteomes" id="UP000002964">
    <property type="component" value="Unassembled WGS sequence"/>
</dbReference>
<feature type="transmembrane region" description="Helical" evidence="1">
    <location>
        <begin position="52"/>
        <end position="69"/>
    </location>
</feature>
<dbReference type="HOGENOM" id="CLU_089632_2_0_6"/>
<accession>H8Z389</accession>
<feature type="transmembrane region" description="Helical" evidence="1">
    <location>
        <begin position="134"/>
        <end position="155"/>
    </location>
</feature>
<keyword evidence="4" id="KW-1185">Reference proteome</keyword>
<dbReference type="eggNOG" id="ENOG5032Y28">
    <property type="taxonomic scope" value="Bacteria"/>
</dbReference>
<evidence type="ECO:0000313" key="3">
    <source>
        <dbReference type="EMBL" id="EIC21797.1"/>
    </source>
</evidence>
<sequence>MFKTHRRNQTSSGFVRDSEPKARPMRFAILLFSLLVLAGASGFATTGIGELVGNIAASAVLLAGLVSMYRKRILLIVGCVLLVPALAARWTFFWLQASALAPVSILFSLLFTAFNAGALFVYIQRRGSPTNDTVYGGICVYILLGYCFALVFMLLETFSPGSFYYAHAAPVGHDQVQGQLIYFSFVTLTTVGFGDITPLTQPAKSLAMIEAVVGPMFVAVFLARLVGIRTSSH</sequence>
<dbReference type="EMBL" id="JH603169">
    <property type="protein sequence ID" value="EIC21797.1"/>
    <property type="molecule type" value="Genomic_DNA"/>
</dbReference>
<feature type="transmembrane region" description="Helical" evidence="1">
    <location>
        <begin position="74"/>
        <end position="93"/>
    </location>
</feature>
<dbReference type="SUPFAM" id="SSF81324">
    <property type="entry name" value="Voltage-gated potassium channels"/>
    <property type="match status" value="1"/>
</dbReference>
<organism evidence="3 4">
    <name type="scientific">Thiorhodovibrio frisius</name>
    <dbReference type="NCBI Taxonomy" id="631362"/>
    <lineage>
        <taxon>Bacteria</taxon>
        <taxon>Pseudomonadati</taxon>
        <taxon>Pseudomonadota</taxon>
        <taxon>Gammaproteobacteria</taxon>
        <taxon>Chromatiales</taxon>
        <taxon>Chromatiaceae</taxon>
        <taxon>Thiorhodovibrio</taxon>
    </lineage>
</organism>
<feature type="domain" description="Potassium channel" evidence="2">
    <location>
        <begin position="153"/>
        <end position="226"/>
    </location>
</feature>
<evidence type="ECO:0000256" key="1">
    <source>
        <dbReference type="SAM" id="Phobius"/>
    </source>
</evidence>
<reference evidence="4" key="1">
    <citation type="submission" date="2011-06" db="EMBL/GenBank/DDBJ databases">
        <authorList>
            <consortium name="US DOE Joint Genome Institute (JGI-PGF)"/>
            <person name="Lucas S."/>
            <person name="Han J."/>
            <person name="Lapidus A."/>
            <person name="Cheng J.-F."/>
            <person name="Goodwin L."/>
            <person name="Pitluck S."/>
            <person name="Peters L."/>
            <person name="Land M.L."/>
            <person name="Hauser L."/>
            <person name="Vogl K."/>
            <person name="Liu Z."/>
            <person name="Overmann J."/>
            <person name="Frigaard N.-U."/>
            <person name="Bryant D.A."/>
            <person name="Woyke T.J."/>
        </authorList>
    </citation>
    <scope>NUCLEOTIDE SEQUENCE [LARGE SCALE GENOMIC DNA]</scope>
    <source>
        <strain evidence="4">970</strain>
    </source>
</reference>
<dbReference type="STRING" id="631362.Thi970DRAFT_02030"/>
<keyword evidence="1" id="KW-1133">Transmembrane helix</keyword>
<feature type="transmembrane region" description="Helical" evidence="1">
    <location>
        <begin position="206"/>
        <end position="227"/>
    </location>
</feature>
<keyword evidence="1" id="KW-0812">Transmembrane</keyword>
<feature type="transmembrane region" description="Helical" evidence="1">
    <location>
        <begin position="99"/>
        <end position="122"/>
    </location>
</feature>
<evidence type="ECO:0000259" key="2">
    <source>
        <dbReference type="Pfam" id="PF07885"/>
    </source>
</evidence>
<dbReference type="RefSeq" id="WP_009148381.1">
    <property type="nucleotide sequence ID" value="NZ_CP121471.1"/>
</dbReference>